<sequence length="337" mass="36739">MDPVSMKNDCILSVEGLETTFTTDDGDITVLNEVSFDVSKGKTIGIVGESGCGKSVTAASIMGLLPHPYGKITAGSILYKGKDLVQMPAEALYQTRGNEISMIFQDPMTALNPVHTIGKQLCEVYELHKPDLSRKQQKQAAIEMLKQVGIPAAEQRINNYPHELSGGMRQRVMIAIALACNPDVLIADEPTTALDVTVQAQILDLMSEMQDKSNMAIVLITHDMGVVAQSCDEVVVMYAGNVVEKADVYTLFDSPRHPYTQGLLQSIPRMDGEPKSQLGTIPGSVPSLHEMPSGCRFRSRCQYQMPQCATRIPKLMSIGHHHSVSCFLMSEEGNVNG</sequence>
<dbReference type="EMBL" id="LT960612">
    <property type="protein sequence ID" value="SON52821.1"/>
    <property type="molecule type" value="Genomic_DNA"/>
</dbReference>
<dbReference type="EC" id="7.4.2.9" evidence="8"/>
<organism evidence="11 12">
    <name type="scientific">Vibrio tapetis subsp. tapetis</name>
    <dbReference type="NCBI Taxonomy" id="1671868"/>
    <lineage>
        <taxon>Bacteria</taxon>
        <taxon>Pseudomonadati</taxon>
        <taxon>Pseudomonadota</taxon>
        <taxon>Gammaproteobacteria</taxon>
        <taxon>Vibrionales</taxon>
        <taxon>Vibrionaceae</taxon>
        <taxon>Vibrio</taxon>
    </lineage>
</organism>
<dbReference type="PROSITE" id="PS00211">
    <property type="entry name" value="ABC_TRANSPORTER_1"/>
    <property type="match status" value="1"/>
</dbReference>
<proteinExistence type="inferred from homology"/>
<protein>
    <recommendedName>
        <fullName evidence="8">ABC-type dipeptide transporter</fullName>
        <ecNumber evidence="8">7.4.2.9</ecNumber>
    </recommendedName>
</protein>
<dbReference type="SMART" id="SM00382">
    <property type="entry name" value="AAA"/>
    <property type="match status" value="1"/>
</dbReference>
<reference evidence="11 12" key="1">
    <citation type="submission" date="2017-10" db="EMBL/GenBank/DDBJ databases">
        <authorList>
            <person name="Banno H."/>
            <person name="Chua N.-H."/>
        </authorList>
    </citation>
    <scope>NUCLEOTIDE SEQUENCE [LARGE SCALE GENOMIC DNA]</scope>
    <source>
        <strain evidence="11">Vibrio tapetis CECT4600</strain>
    </source>
</reference>
<dbReference type="GO" id="GO:0005524">
    <property type="term" value="F:ATP binding"/>
    <property type="evidence" value="ECO:0007669"/>
    <property type="project" value="UniProtKB-KW"/>
</dbReference>
<dbReference type="InterPro" id="IPR017871">
    <property type="entry name" value="ABC_transporter-like_CS"/>
</dbReference>
<accession>A0A2N8ZLM9</accession>
<evidence type="ECO:0000256" key="6">
    <source>
        <dbReference type="ARBA" id="ARBA00022840"/>
    </source>
</evidence>
<dbReference type="Pfam" id="PF00005">
    <property type="entry name" value="ABC_tran"/>
    <property type="match status" value="1"/>
</dbReference>
<dbReference type="InterPro" id="IPR050388">
    <property type="entry name" value="ABC_Ni/Peptide_Import"/>
</dbReference>
<keyword evidence="5" id="KW-0547">Nucleotide-binding</keyword>
<dbReference type="Gene3D" id="3.40.50.300">
    <property type="entry name" value="P-loop containing nucleotide triphosphate hydrolases"/>
    <property type="match status" value="1"/>
</dbReference>
<dbReference type="NCBIfam" id="TIGR01727">
    <property type="entry name" value="oligo_HPY"/>
    <property type="match status" value="1"/>
</dbReference>
<comment type="catalytic activity">
    <reaction evidence="9">
        <text>a dipeptide(out) + ATP + H2O = a dipeptide(in) + ADP + phosphate + H(+)</text>
        <dbReference type="Rhea" id="RHEA:23120"/>
        <dbReference type="ChEBI" id="CHEBI:15377"/>
        <dbReference type="ChEBI" id="CHEBI:15378"/>
        <dbReference type="ChEBI" id="CHEBI:30616"/>
        <dbReference type="ChEBI" id="CHEBI:43474"/>
        <dbReference type="ChEBI" id="CHEBI:90799"/>
        <dbReference type="ChEBI" id="CHEBI:456216"/>
        <dbReference type="EC" id="7.4.2.9"/>
    </reaction>
</comment>
<dbReference type="GO" id="GO:0055085">
    <property type="term" value="P:transmembrane transport"/>
    <property type="evidence" value="ECO:0007669"/>
    <property type="project" value="UniProtKB-ARBA"/>
</dbReference>
<name>A0A2N8ZLM9_9VIBR</name>
<dbReference type="CDD" id="cd03257">
    <property type="entry name" value="ABC_NikE_OppD_transporters"/>
    <property type="match status" value="1"/>
</dbReference>
<keyword evidence="6 11" id="KW-0067">ATP-binding</keyword>
<dbReference type="AlphaFoldDB" id="A0A2N8ZLM9"/>
<dbReference type="SUPFAM" id="SSF52540">
    <property type="entry name" value="P-loop containing nucleoside triphosphate hydrolases"/>
    <property type="match status" value="1"/>
</dbReference>
<dbReference type="GO" id="GO:0016887">
    <property type="term" value="F:ATP hydrolysis activity"/>
    <property type="evidence" value="ECO:0007669"/>
    <property type="project" value="InterPro"/>
</dbReference>
<evidence type="ECO:0000256" key="7">
    <source>
        <dbReference type="ARBA" id="ARBA00023136"/>
    </source>
</evidence>
<keyword evidence="7" id="KW-0472">Membrane</keyword>
<evidence type="ECO:0000256" key="3">
    <source>
        <dbReference type="ARBA" id="ARBA00022448"/>
    </source>
</evidence>
<evidence type="ECO:0000256" key="5">
    <source>
        <dbReference type="ARBA" id="ARBA00022741"/>
    </source>
</evidence>
<evidence type="ECO:0000256" key="8">
    <source>
        <dbReference type="ARBA" id="ARBA00038852"/>
    </source>
</evidence>
<dbReference type="GO" id="GO:0005886">
    <property type="term" value="C:plasma membrane"/>
    <property type="evidence" value="ECO:0007669"/>
    <property type="project" value="UniProtKB-SubCell"/>
</dbReference>
<dbReference type="InterPro" id="IPR013563">
    <property type="entry name" value="Oligopep_ABC_C"/>
</dbReference>
<evidence type="ECO:0000313" key="12">
    <source>
        <dbReference type="Proteomes" id="UP000235828"/>
    </source>
</evidence>
<dbReference type="GO" id="GO:0015833">
    <property type="term" value="P:peptide transport"/>
    <property type="evidence" value="ECO:0007669"/>
    <property type="project" value="InterPro"/>
</dbReference>
<keyword evidence="4" id="KW-1003">Cell membrane</keyword>
<evidence type="ECO:0000313" key="11">
    <source>
        <dbReference type="EMBL" id="SON52821.1"/>
    </source>
</evidence>
<gene>
    <name evidence="11" type="primary">oppD</name>
    <name evidence="11" type="ORF">VTAP4600_B1210</name>
</gene>
<comment type="similarity">
    <text evidence="2">Belongs to the ABC transporter superfamily.</text>
</comment>
<feature type="domain" description="ABC transporter" evidence="10">
    <location>
        <begin position="12"/>
        <end position="264"/>
    </location>
</feature>
<dbReference type="InterPro" id="IPR027417">
    <property type="entry name" value="P-loop_NTPase"/>
</dbReference>
<keyword evidence="12" id="KW-1185">Reference proteome</keyword>
<dbReference type="InterPro" id="IPR003593">
    <property type="entry name" value="AAA+_ATPase"/>
</dbReference>
<dbReference type="InterPro" id="IPR003439">
    <property type="entry name" value="ABC_transporter-like_ATP-bd"/>
</dbReference>
<comment type="subcellular location">
    <subcellularLocation>
        <location evidence="1">Cell inner membrane</location>
        <topology evidence="1">Peripheral membrane protein</topology>
    </subcellularLocation>
</comment>
<evidence type="ECO:0000256" key="2">
    <source>
        <dbReference type="ARBA" id="ARBA00005417"/>
    </source>
</evidence>
<evidence type="ECO:0000256" key="4">
    <source>
        <dbReference type="ARBA" id="ARBA00022475"/>
    </source>
</evidence>
<dbReference type="PANTHER" id="PTHR43297:SF2">
    <property type="entry name" value="DIPEPTIDE TRANSPORT ATP-BINDING PROTEIN DPPD"/>
    <property type="match status" value="1"/>
</dbReference>
<evidence type="ECO:0000256" key="1">
    <source>
        <dbReference type="ARBA" id="ARBA00004417"/>
    </source>
</evidence>
<evidence type="ECO:0000259" key="10">
    <source>
        <dbReference type="PROSITE" id="PS50893"/>
    </source>
</evidence>
<keyword evidence="3" id="KW-0813">Transport</keyword>
<evidence type="ECO:0000256" key="9">
    <source>
        <dbReference type="ARBA" id="ARBA00047356"/>
    </source>
</evidence>
<dbReference type="PROSITE" id="PS50893">
    <property type="entry name" value="ABC_TRANSPORTER_2"/>
    <property type="match status" value="1"/>
</dbReference>
<dbReference type="FunFam" id="3.40.50.300:FF:000016">
    <property type="entry name" value="Oligopeptide ABC transporter ATP-binding component"/>
    <property type="match status" value="1"/>
</dbReference>
<dbReference type="PANTHER" id="PTHR43297">
    <property type="entry name" value="OLIGOPEPTIDE TRANSPORT ATP-BINDING PROTEIN APPD"/>
    <property type="match status" value="1"/>
</dbReference>
<dbReference type="Proteomes" id="UP000235828">
    <property type="component" value="Chromosome B"/>
</dbReference>
<dbReference type="Pfam" id="PF08352">
    <property type="entry name" value="oligo_HPY"/>
    <property type="match status" value="1"/>
</dbReference>
<dbReference type="KEGG" id="vta:B1210"/>